<dbReference type="RefSeq" id="WP_211364597.1">
    <property type="nucleotide sequence ID" value="NZ_VIXA01000004.1"/>
</dbReference>
<dbReference type="AlphaFoldDB" id="A0A561VKI3"/>
<feature type="domain" description="FAD-binding" evidence="1">
    <location>
        <begin position="29"/>
        <end position="356"/>
    </location>
</feature>
<reference evidence="2 3" key="1">
    <citation type="submission" date="2019-06" db="EMBL/GenBank/DDBJ databases">
        <title>Sequencing the genomes of 1000 actinobacteria strains.</title>
        <authorList>
            <person name="Klenk H.-P."/>
        </authorList>
    </citation>
    <scope>NUCLEOTIDE SEQUENCE [LARGE SCALE GENOMIC DNA]</scope>
    <source>
        <strain evidence="2 3">DSM 102131</strain>
    </source>
</reference>
<dbReference type="InterPro" id="IPR036188">
    <property type="entry name" value="FAD/NAD-bd_sf"/>
</dbReference>
<dbReference type="InterPro" id="IPR002938">
    <property type="entry name" value="FAD-bd"/>
</dbReference>
<evidence type="ECO:0000313" key="2">
    <source>
        <dbReference type="EMBL" id="TWG12132.1"/>
    </source>
</evidence>
<keyword evidence="3" id="KW-1185">Reference proteome</keyword>
<dbReference type="SUPFAM" id="SSF51905">
    <property type="entry name" value="FAD/NAD(P)-binding domain"/>
    <property type="match status" value="1"/>
</dbReference>
<sequence>MYQSPARVFARLGATGPATPPSVIMGRAVVLGASVAGLLAARVLAEHAESVLVVDRDELGAGTGHRAGVPQGTQMHVLLPAGRDQIDRWFPGFSRQAVAEGAVLLPAAARRSYLDGQRKVPGSDVDMIAASRPFLEELLRRRTLELPNVTLLPGRVTGLDFAGTSVTGVRHESATGPVVTPADFVVDATGRSSRLGDWLEQGGWERPPMRRMAINLHYATATFRRTEEHPVPVAVLAGCTAAAGGDIAGAAFSAIEGDRWIVMLGSYGDDRPGRDPDDLVRRCREDFPPEFARVVANEMLGTVRTYRQADSRRRDFHRLRRLPAGLVAVGDAVSSFNPIYGQGMSSAALHASCLSEYLRSGADLRRPARELLALQRVVVDAAWGMSTSADLARPSVPGPRPPGYRISRWVADQITAASVTDPVTARRFDAVVEMRRHPNSLAAPRTLLRAVRVNQARER</sequence>
<dbReference type="Pfam" id="PF01494">
    <property type="entry name" value="FAD_binding_3"/>
    <property type="match status" value="1"/>
</dbReference>
<gene>
    <name evidence="2" type="ORF">FHX75_14463</name>
</gene>
<name>A0A561VKI3_9ACTN</name>
<evidence type="ECO:0000313" key="3">
    <source>
        <dbReference type="Proteomes" id="UP000319927"/>
    </source>
</evidence>
<dbReference type="PANTHER" id="PTHR43422">
    <property type="entry name" value="THIAMINE THIAZOLE SYNTHASE"/>
    <property type="match status" value="1"/>
</dbReference>
<dbReference type="PANTHER" id="PTHR43422:SF3">
    <property type="entry name" value="THIAMINE THIAZOLE SYNTHASE"/>
    <property type="match status" value="1"/>
</dbReference>
<dbReference type="Proteomes" id="UP000319927">
    <property type="component" value="Unassembled WGS sequence"/>
</dbReference>
<dbReference type="PRINTS" id="PR00420">
    <property type="entry name" value="RNGMNOXGNASE"/>
</dbReference>
<dbReference type="Gene3D" id="3.50.50.60">
    <property type="entry name" value="FAD/NAD(P)-binding domain"/>
    <property type="match status" value="1"/>
</dbReference>
<comment type="caution">
    <text evidence="2">The sequence shown here is derived from an EMBL/GenBank/DDBJ whole genome shotgun (WGS) entry which is preliminary data.</text>
</comment>
<accession>A0A561VKI3</accession>
<organism evidence="2 3">
    <name type="scientific">Micromonospora palomenae</name>
    <dbReference type="NCBI Taxonomy" id="1461247"/>
    <lineage>
        <taxon>Bacteria</taxon>
        <taxon>Bacillati</taxon>
        <taxon>Actinomycetota</taxon>
        <taxon>Actinomycetes</taxon>
        <taxon>Micromonosporales</taxon>
        <taxon>Micromonosporaceae</taxon>
        <taxon>Micromonospora</taxon>
    </lineage>
</organism>
<evidence type="ECO:0000259" key="1">
    <source>
        <dbReference type="Pfam" id="PF01494"/>
    </source>
</evidence>
<protein>
    <submittedName>
        <fullName evidence="2">Flavin-dependent dehydrogenase</fullName>
    </submittedName>
</protein>
<dbReference type="GO" id="GO:0071949">
    <property type="term" value="F:FAD binding"/>
    <property type="evidence" value="ECO:0007669"/>
    <property type="project" value="InterPro"/>
</dbReference>
<dbReference type="EMBL" id="VIXA01000004">
    <property type="protein sequence ID" value="TWG12132.1"/>
    <property type="molecule type" value="Genomic_DNA"/>
</dbReference>
<proteinExistence type="predicted"/>